<comment type="caution">
    <text evidence="3">The sequence shown here is derived from an EMBL/GenBank/DDBJ whole genome shotgun (WGS) entry which is preliminary data.</text>
</comment>
<accession>A0A919GJY0</accession>
<dbReference type="InterPro" id="IPR025338">
    <property type="entry name" value="DUF4244"/>
</dbReference>
<dbReference type="Pfam" id="PF14029">
    <property type="entry name" value="DUF4244"/>
    <property type="match status" value="1"/>
</dbReference>
<keyword evidence="4" id="KW-1185">Reference proteome</keyword>
<dbReference type="EMBL" id="BNCD01000018">
    <property type="protein sequence ID" value="GHH85351.1"/>
    <property type="molecule type" value="Genomic_DNA"/>
</dbReference>
<dbReference type="AlphaFoldDB" id="A0A919GJY0"/>
<name>A0A919GJY0_9ACTN</name>
<evidence type="ECO:0000313" key="3">
    <source>
        <dbReference type="EMBL" id="GHH85351.1"/>
    </source>
</evidence>
<keyword evidence="2" id="KW-0812">Transmembrane</keyword>
<proteinExistence type="predicted"/>
<feature type="region of interest" description="Disordered" evidence="1">
    <location>
        <begin position="1"/>
        <end position="120"/>
    </location>
</feature>
<feature type="transmembrane region" description="Helical" evidence="2">
    <location>
        <begin position="188"/>
        <end position="206"/>
    </location>
</feature>
<gene>
    <name evidence="3" type="ORF">GCM10018793_52940</name>
</gene>
<organism evidence="3 4">
    <name type="scientific">Streptomyces sulfonofaciens</name>
    <dbReference type="NCBI Taxonomy" id="68272"/>
    <lineage>
        <taxon>Bacteria</taxon>
        <taxon>Bacillati</taxon>
        <taxon>Actinomycetota</taxon>
        <taxon>Actinomycetes</taxon>
        <taxon>Kitasatosporales</taxon>
        <taxon>Streptomycetaceae</taxon>
        <taxon>Streptomyces</taxon>
    </lineage>
</organism>
<feature type="compositionally biased region" description="Basic and acidic residues" evidence="1">
    <location>
        <begin position="103"/>
        <end position="117"/>
    </location>
</feature>
<reference evidence="3" key="2">
    <citation type="submission" date="2020-09" db="EMBL/GenBank/DDBJ databases">
        <authorList>
            <person name="Sun Q."/>
            <person name="Ohkuma M."/>
        </authorList>
    </citation>
    <scope>NUCLEOTIDE SEQUENCE</scope>
    <source>
        <strain evidence="3">JCM 5069</strain>
    </source>
</reference>
<evidence type="ECO:0000256" key="1">
    <source>
        <dbReference type="SAM" id="MobiDB-lite"/>
    </source>
</evidence>
<dbReference type="Proteomes" id="UP000603708">
    <property type="component" value="Unassembled WGS sequence"/>
</dbReference>
<keyword evidence="2" id="KW-0472">Membrane</keyword>
<evidence type="ECO:0000313" key="4">
    <source>
        <dbReference type="Proteomes" id="UP000603708"/>
    </source>
</evidence>
<feature type="compositionally biased region" description="Basic and acidic residues" evidence="1">
    <location>
        <begin position="11"/>
        <end position="31"/>
    </location>
</feature>
<sequence length="227" mass="24493">MAELSGSLTDAAEHDRCGHDARTDQVHDTHATHMTNDTGDEMDACSTRAAQPRKRAAMAAVNRTADPCEEDRGEAVRRGAGQRGAAPCGQAPPDGPSRPASAQKDRRNWKNWTDRKDRKSRKIWKGRNGWEGWEGREDQRRRPTIGVGVGVGVGAGAGAGCRRTARLFRRVVADRPAARDAGMVTAEYAMGMIAAVGLAVVLYKVLNSPAVRGMLQGMVGQAFDVQF</sequence>
<reference evidence="3" key="1">
    <citation type="journal article" date="2014" name="Int. J. Syst. Evol. Microbiol.">
        <title>Complete genome sequence of Corynebacterium casei LMG S-19264T (=DSM 44701T), isolated from a smear-ripened cheese.</title>
        <authorList>
            <consortium name="US DOE Joint Genome Institute (JGI-PGF)"/>
            <person name="Walter F."/>
            <person name="Albersmeier A."/>
            <person name="Kalinowski J."/>
            <person name="Ruckert C."/>
        </authorList>
    </citation>
    <scope>NUCLEOTIDE SEQUENCE</scope>
    <source>
        <strain evidence="3">JCM 5069</strain>
    </source>
</reference>
<evidence type="ECO:0008006" key="5">
    <source>
        <dbReference type="Google" id="ProtNLM"/>
    </source>
</evidence>
<protein>
    <recommendedName>
        <fullName evidence="5">DUF4244 domain-containing protein</fullName>
    </recommendedName>
</protein>
<evidence type="ECO:0000256" key="2">
    <source>
        <dbReference type="SAM" id="Phobius"/>
    </source>
</evidence>
<keyword evidence="2" id="KW-1133">Transmembrane helix</keyword>